<dbReference type="OMA" id="TMERCRF"/>
<dbReference type="InterPro" id="IPR050951">
    <property type="entry name" value="Retrovirus_Pol_polyprotein"/>
</dbReference>
<dbReference type="EMBL" id="JH431069">
    <property type="status" value="NOT_ANNOTATED_CDS"/>
    <property type="molecule type" value="Genomic_DNA"/>
</dbReference>
<evidence type="ECO:0000313" key="2">
    <source>
        <dbReference type="EnsemblMetazoa" id="SMAR002212-PA"/>
    </source>
</evidence>
<dbReference type="eggNOG" id="ENOG502SBU7">
    <property type="taxonomic scope" value="Eukaryota"/>
</dbReference>
<proteinExistence type="predicted"/>
<dbReference type="PhylomeDB" id="T1IMK3"/>
<dbReference type="AlphaFoldDB" id="T1IMK3"/>
<feature type="compositionally biased region" description="Low complexity" evidence="1">
    <location>
        <begin position="398"/>
        <end position="408"/>
    </location>
</feature>
<accession>T1IMK3</accession>
<evidence type="ECO:0000313" key="3">
    <source>
        <dbReference type="Proteomes" id="UP000014500"/>
    </source>
</evidence>
<dbReference type="Proteomes" id="UP000014500">
    <property type="component" value="Unassembled WGS sequence"/>
</dbReference>
<feature type="region of interest" description="Disordered" evidence="1">
    <location>
        <begin position="388"/>
        <end position="442"/>
    </location>
</feature>
<dbReference type="PANTHER" id="PTHR37984:SF5">
    <property type="entry name" value="PROTEIN NYNRIN-LIKE"/>
    <property type="match status" value="1"/>
</dbReference>
<dbReference type="HOGENOM" id="CLU_620121_0_0_1"/>
<dbReference type="STRING" id="126957.T1IMK3"/>
<sequence>MQKDRCPASIETMERCRFDHRTQAPDESISDYIAALYKMSTKCNFDDQLAIRLRDRFVSGQKSQQIQRMLFNTKDLNFEVARTAALAMELAAKEVASLHGQPNPAISTHFVQHNAHRKTRKPDHTTLTMSSYQGHVSQLDGICEVPVKYAGRSYSLPLCVVADGALPLLGRDWLQACGLLDRIEQLFGAPRTKATAFDTKLAAVGSSTSPTLEQVLAKHADIFRDEIGRSKSVKVHIDLDPAVKEIFIKATTPHSTTHRTPADEFYRRTLRSRLHLLNPRLLHQSAVLQTAREFEVGDLVFARDYRSAVRWVPGVVLARKSSTTYTIEVSNAVQWSRHIDQLRPRTSLQASSTQKGEEMITSLDDWIPVVSAPATIIQPIIPAVPTPALPPSSSVATPSVQPSSVHLPSSPPPANRNLVSQRANPRPRRNVKPPAFYGFDST</sequence>
<organism evidence="2 3">
    <name type="scientific">Strigamia maritima</name>
    <name type="common">European centipede</name>
    <name type="synonym">Geophilus maritimus</name>
    <dbReference type="NCBI Taxonomy" id="126957"/>
    <lineage>
        <taxon>Eukaryota</taxon>
        <taxon>Metazoa</taxon>
        <taxon>Ecdysozoa</taxon>
        <taxon>Arthropoda</taxon>
        <taxon>Myriapoda</taxon>
        <taxon>Chilopoda</taxon>
        <taxon>Pleurostigmophora</taxon>
        <taxon>Geophilomorpha</taxon>
        <taxon>Linotaeniidae</taxon>
        <taxon>Strigamia</taxon>
    </lineage>
</organism>
<name>T1IMK3_STRMM</name>
<evidence type="ECO:0000256" key="1">
    <source>
        <dbReference type="SAM" id="MobiDB-lite"/>
    </source>
</evidence>
<dbReference type="EnsemblMetazoa" id="SMAR002212-RA">
    <property type="protein sequence ID" value="SMAR002212-PA"/>
    <property type="gene ID" value="SMAR002212"/>
</dbReference>
<reference evidence="2" key="2">
    <citation type="submission" date="2015-02" db="UniProtKB">
        <authorList>
            <consortium name="EnsemblMetazoa"/>
        </authorList>
    </citation>
    <scope>IDENTIFICATION</scope>
</reference>
<dbReference type="PANTHER" id="PTHR37984">
    <property type="entry name" value="PROTEIN CBG26694"/>
    <property type="match status" value="1"/>
</dbReference>
<keyword evidence="3" id="KW-1185">Reference proteome</keyword>
<protein>
    <submittedName>
        <fullName evidence="2">Uncharacterized protein</fullName>
    </submittedName>
</protein>
<reference evidence="3" key="1">
    <citation type="submission" date="2011-05" db="EMBL/GenBank/DDBJ databases">
        <authorList>
            <person name="Richards S.R."/>
            <person name="Qu J."/>
            <person name="Jiang H."/>
            <person name="Jhangiani S.N."/>
            <person name="Agravi P."/>
            <person name="Goodspeed R."/>
            <person name="Gross S."/>
            <person name="Mandapat C."/>
            <person name="Jackson L."/>
            <person name="Mathew T."/>
            <person name="Pu L."/>
            <person name="Thornton R."/>
            <person name="Saada N."/>
            <person name="Wilczek-Boney K.B."/>
            <person name="Lee S."/>
            <person name="Kovar C."/>
            <person name="Wu Y."/>
            <person name="Scherer S.E."/>
            <person name="Worley K.C."/>
            <person name="Muzny D.M."/>
            <person name="Gibbs R."/>
        </authorList>
    </citation>
    <scope>NUCLEOTIDE SEQUENCE</scope>
    <source>
        <strain evidence="3">Brora</strain>
    </source>
</reference>